<keyword evidence="3" id="KW-0378">Hydrolase</keyword>
<dbReference type="GO" id="GO:0042254">
    <property type="term" value="P:ribosome biogenesis"/>
    <property type="evidence" value="ECO:0007669"/>
    <property type="project" value="UniProtKB-KW"/>
</dbReference>
<dbReference type="NCBIfam" id="TIGR00157">
    <property type="entry name" value="ribosome small subunit-dependent GTPase A"/>
    <property type="match status" value="1"/>
</dbReference>
<dbReference type="Gene3D" id="1.10.40.50">
    <property type="entry name" value="Probable gtpase engc, domain 3"/>
    <property type="match status" value="1"/>
</dbReference>
<comment type="caution">
    <text evidence="3">The sequence shown here is derived from an EMBL/GenBank/DDBJ whole genome shotgun (WGS) entry which is preliminary data.</text>
</comment>
<sequence length="181" mass="20069">MPIIKTSIYDSRSIEKLKAHAKEGETVVFIGSSGVGKSSLVNALYGSELLATSSLSDFSGKGRHTSTRREMILLEDSAVLIDTPGVREFEITVDDNELLSSVLDVSALEKNCKFKDCTHTGEPDCAVAEALSNGSLSEGVYESYLKLRKESQHFSKSEYERRKHEKSFSKMVNEVVRIKKK</sequence>
<evidence type="ECO:0000256" key="1">
    <source>
        <dbReference type="ARBA" id="ARBA00022517"/>
    </source>
</evidence>
<dbReference type="SUPFAM" id="SSF52540">
    <property type="entry name" value="P-loop containing nucleoside triphosphate hydrolases"/>
    <property type="match status" value="1"/>
</dbReference>
<dbReference type="PANTHER" id="PTHR32120">
    <property type="entry name" value="SMALL RIBOSOMAL SUBUNIT BIOGENESIS GTPASE RSGA"/>
    <property type="match status" value="1"/>
</dbReference>
<reference evidence="3" key="1">
    <citation type="submission" date="2019-08" db="EMBL/GenBank/DDBJ databases">
        <authorList>
            <person name="Kucharzyk K."/>
            <person name="Murdoch R.W."/>
            <person name="Higgins S."/>
            <person name="Loffler F."/>
        </authorList>
    </citation>
    <scope>NUCLEOTIDE SEQUENCE</scope>
</reference>
<dbReference type="PANTHER" id="PTHR32120:SF10">
    <property type="entry name" value="SMALL RIBOSOMAL SUBUNIT BIOGENESIS GTPASE RSGA"/>
    <property type="match status" value="1"/>
</dbReference>
<dbReference type="InterPro" id="IPR010914">
    <property type="entry name" value="RsgA_GTPase_dom"/>
</dbReference>
<dbReference type="EC" id="3.6.1.-" evidence="3"/>
<feature type="domain" description="EngC GTPase" evidence="2">
    <location>
        <begin position="1"/>
        <end position="87"/>
    </location>
</feature>
<evidence type="ECO:0000259" key="2">
    <source>
        <dbReference type="PROSITE" id="PS50936"/>
    </source>
</evidence>
<keyword evidence="1" id="KW-0690">Ribosome biogenesis</keyword>
<dbReference type="InterPro" id="IPR004881">
    <property type="entry name" value="Ribosome_biogen_GTPase_RsgA"/>
</dbReference>
<dbReference type="GO" id="GO:0005525">
    <property type="term" value="F:GTP binding"/>
    <property type="evidence" value="ECO:0007669"/>
    <property type="project" value="InterPro"/>
</dbReference>
<dbReference type="AlphaFoldDB" id="A0A645G8Y7"/>
<organism evidence="3">
    <name type="scientific">bioreactor metagenome</name>
    <dbReference type="NCBI Taxonomy" id="1076179"/>
    <lineage>
        <taxon>unclassified sequences</taxon>
        <taxon>metagenomes</taxon>
        <taxon>ecological metagenomes</taxon>
    </lineage>
</organism>
<name>A0A645G8Y7_9ZZZZ</name>
<accession>A0A645G8Y7</accession>
<dbReference type="Gene3D" id="3.40.50.300">
    <property type="entry name" value="P-loop containing nucleotide triphosphate hydrolases"/>
    <property type="match status" value="1"/>
</dbReference>
<dbReference type="GO" id="GO:0003924">
    <property type="term" value="F:GTPase activity"/>
    <property type="evidence" value="ECO:0007669"/>
    <property type="project" value="InterPro"/>
</dbReference>
<dbReference type="EMBL" id="VSSQ01070466">
    <property type="protein sequence ID" value="MPN22259.1"/>
    <property type="molecule type" value="Genomic_DNA"/>
</dbReference>
<dbReference type="Pfam" id="PF03193">
    <property type="entry name" value="RsgA_GTPase"/>
    <property type="match status" value="1"/>
</dbReference>
<dbReference type="InterPro" id="IPR027417">
    <property type="entry name" value="P-loop_NTPase"/>
</dbReference>
<evidence type="ECO:0000313" key="3">
    <source>
        <dbReference type="EMBL" id="MPN22259.1"/>
    </source>
</evidence>
<dbReference type="CDD" id="cd01854">
    <property type="entry name" value="YjeQ_EngC"/>
    <property type="match status" value="1"/>
</dbReference>
<dbReference type="PROSITE" id="PS50936">
    <property type="entry name" value="ENGC_GTPASE"/>
    <property type="match status" value="1"/>
</dbReference>
<gene>
    <name evidence="3" type="primary">rsgA_61</name>
    <name evidence="3" type="ORF">SDC9_169642</name>
</gene>
<protein>
    <submittedName>
        <fullName evidence="3">Small ribosomal subunit biogenesis GTPase RsgA</fullName>
        <ecNumber evidence="3">3.6.1.-</ecNumber>
    </submittedName>
</protein>
<proteinExistence type="predicted"/>